<evidence type="ECO:0000313" key="2">
    <source>
        <dbReference type="Proteomes" id="UP001163603"/>
    </source>
</evidence>
<dbReference type="EMBL" id="CM047744">
    <property type="protein sequence ID" value="KAJ0028476.1"/>
    <property type="molecule type" value="Genomic_DNA"/>
</dbReference>
<organism evidence="1 2">
    <name type="scientific">Pistacia integerrima</name>
    <dbReference type="NCBI Taxonomy" id="434235"/>
    <lineage>
        <taxon>Eukaryota</taxon>
        <taxon>Viridiplantae</taxon>
        <taxon>Streptophyta</taxon>
        <taxon>Embryophyta</taxon>
        <taxon>Tracheophyta</taxon>
        <taxon>Spermatophyta</taxon>
        <taxon>Magnoliopsida</taxon>
        <taxon>eudicotyledons</taxon>
        <taxon>Gunneridae</taxon>
        <taxon>Pentapetalae</taxon>
        <taxon>rosids</taxon>
        <taxon>malvids</taxon>
        <taxon>Sapindales</taxon>
        <taxon>Anacardiaceae</taxon>
        <taxon>Pistacia</taxon>
    </lineage>
</organism>
<reference evidence="2" key="1">
    <citation type="journal article" date="2023" name="G3 (Bethesda)">
        <title>Genome assembly and association tests identify interacting loci associated with vigor, precocity, and sex in interspecific pistachio rootstocks.</title>
        <authorList>
            <person name="Palmer W."/>
            <person name="Jacygrad E."/>
            <person name="Sagayaradj S."/>
            <person name="Cavanaugh K."/>
            <person name="Han R."/>
            <person name="Bertier L."/>
            <person name="Beede B."/>
            <person name="Kafkas S."/>
            <person name="Golino D."/>
            <person name="Preece J."/>
            <person name="Michelmore R."/>
        </authorList>
    </citation>
    <scope>NUCLEOTIDE SEQUENCE [LARGE SCALE GENOMIC DNA]</scope>
</reference>
<dbReference type="Proteomes" id="UP001163603">
    <property type="component" value="Chromosome 9"/>
</dbReference>
<keyword evidence="2" id="KW-1185">Reference proteome</keyword>
<protein>
    <submittedName>
        <fullName evidence="1">Uncharacterized protein</fullName>
    </submittedName>
</protein>
<comment type="caution">
    <text evidence="1">The sequence shown here is derived from an EMBL/GenBank/DDBJ whole genome shotgun (WGS) entry which is preliminary data.</text>
</comment>
<accession>A0ACC0Y268</accession>
<name>A0ACC0Y268_9ROSI</name>
<evidence type="ECO:0000313" key="1">
    <source>
        <dbReference type="EMBL" id="KAJ0028476.1"/>
    </source>
</evidence>
<sequence length="207" mass="23593">MSNHRLKQVENELGSLAAGQKELQQAMKASEERLLKHMESMFARFSTRSGGHDDGVESSRGPRRSLSGGGTEEAEKLPMAGYHLDGDVQLWYQCFKNQREGINWEVFKYELHLRYGPSRYQIFFGDLTKLKQTGSIRDYQRDFNRLLHRAGHLSKEQQVGCFMSGLKEAIRVDLQACNPISLSTAIGLAQLYESHMYDQQKGGYVEP</sequence>
<proteinExistence type="predicted"/>
<gene>
    <name evidence="1" type="ORF">Pint_35254</name>
</gene>